<accession>A0AA86TUU7</accession>
<evidence type="ECO:0000313" key="1">
    <source>
        <dbReference type="EMBL" id="CAI9929516.1"/>
    </source>
</evidence>
<reference evidence="1" key="1">
    <citation type="submission" date="2023-06" db="EMBL/GenBank/DDBJ databases">
        <authorList>
            <person name="Kurt Z."/>
        </authorList>
    </citation>
    <scope>NUCLEOTIDE SEQUENCE</scope>
</reference>
<organism evidence="1">
    <name type="scientific">Hexamita inflata</name>
    <dbReference type="NCBI Taxonomy" id="28002"/>
    <lineage>
        <taxon>Eukaryota</taxon>
        <taxon>Metamonada</taxon>
        <taxon>Diplomonadida</taxon>
        <taxon>Hexamitidae</taxon>
        <taxon>Hexamitinae</taxon>
        <taxon>Hexamita</taxon>
    </lineage>
</organism>
<evidence type="ECO:0000313" key="2">
    <source>
        <dbReference type="EMBL" id="CAL5992544.1"/>
    </source>
</evidence>
<protein>
    <submittedName>
        <fullName evidence="2">Hypothetical_protein</fullName>
    </submittedName>
</protein>
<dbReference type="EMBL" id="CATOUU010000440">
    <property type="protein sequence ID" value="CAI9929516.1"/>
    <property type="molecule type" value="Genomic_DNA"/>
</dbReference>
<proteinExistence type="predicted"/>
<reference evidence="2 3" key="2">
    <citation type="submission" date="2024-07" db="EMBL/GenBank/DDBJ databases">
        <authorList>
            <person name="Akdeniz Z."/>
        </authorList>
    </citation>
    <scope>NUCLEOTIDE SEQUENCE [LARGE SCALE GENOMIC DNA]</scope>
</reference>
<name>A0AA86TUU7_9EUKA</name>
<comment type="caution">
    <text evidence="1">The sequence shown here is derived from an EMBL/GenBank/DDBJ whole genome shotgun (WGS) entry which is preliminary data.</text>
</comment>
<evidence type="ECO:0000313" key="3">
    <source>
        <dbReference type="Proteomes" id="UP001642409"/>
    </source>
</evidence>
<dbReference type="EMBL" id="CAXDID020000029">
    <property type="protein sequence ID" value="CAL5992544.1"/>
    <property type="molecule type" value="Genomic_DNA"/>
</dbReference>
<sequence length="176" mass="19971">MISLKQTLLNEYISTHSSAGSLRIGTHLSFHRTSTSRRFWVSFVSTYTHSWPLARFAQLYFEPLALRVNCLIFESHNGDGWNWASTALVCPKHAALSLSVLTSISVAAGSFCWRRSSSFVRSGMRETLAIYDQYMFIQAVPKHAVFRGSYFGRTAVFIRFFLGFPSFGQKVAHTRI</sequence>
<keyword evidence="3" id="KW-1185">Reference proteome</keyword>
<dbReference type="Proteomes" id="UP001642409">
    <property type="component" value="Unassembled WGS sequence"/>
</dbReference>
<dbReference type="AlphaFoldDB" id="A0AA86TUU7"/>
<gene>
    <name evidence="2" type="ORF">HINF_LOCUS12629</name>
    <name evidence="1" type="ORF">HINF_LOCUS17161</name>
</gene>